<reference evidence="1 2" key="1">
    <citation type="submission" date="2018-11" db="EMBL/GenBank/DDBJ databases">
        <authorList>
            <consortium name="Pathogen Informatics"/>
        </authorList>
    </citation>
    <scope>NUCLEOTIDE SEQUENCE [LARGE SCALE GENOMIC DNA]</scope>
</reference>
<dbReference type="AlphaFoldDB" id="A0A3P7J5V1"/>
<accession>A0A3P7J5V1</accession>
<keyword evidence="2" id="KW-1185">Reference proteome</keyword>
<gene>
    <name evidence="1" type="ORF">SVUK_LOCUS6735</name>
</gene>
<proteinExistence type="predicted"/>
<dbReference type="EMBL" id="UYYB01021823">
    <property type="protein sequence ID" value="VDM71737.1"/>
    <property type="molecule type" value="Genomic_DNA"/>
</dbReference>
<name>A0A3P7J5V1_STRVU</name>
<sequence length="75" mass="8338">MLIRIVDRLSDLLEMDVLWTVWTQRPYVCFGRGTSATRGAAENRNGPFVGVWEDLLGARDARAVTSRNVGTATEV</sequence>
<evidence type="ECO:0000313" key="2">
    <source>
        <dbReference type="Proteomes" id="UP000270094"/>
    </source>
</evidence>
<organism evidence="1 2">
    <name type="scientific">Strongylus vulgaris</name>
    <name type="common">Blood worm</name>
    <dbReference type="NCBI Taxonomy" id="40348"/>
    <lineage>
        <taxon>Eukaryota</taxon>
        <taxon>Metazoa</taxon>
        <taxon>Ecdysozoa</taxon>
        <taxon>Nematoda</taxon>
        <taxon>Chromadorea</taxon>
        <taxon>Rhabditida</taxon>
        <taxon>Rhabditina</taxon>
        <taxon>Rhabditomorpha</taxon>
        <taxon>Strongyloidea</taxon>
        <taxon>Strongylidae</taxon>
        <taxon>Strongylus</taxon>
    </lineage>
</organism>
<protein>
    <submittedName>
        <fullName evidence="1">Uncharacterized protein</fullName>
    </submittedName>
</protein>
<evidence type="ECO:0000313" key="1">
    <source>
        <dbReference type="EMBL" id="VDM71737.1"/>
    </source>
</evidence>
<dbReference type="Proteomes" id="UP000270094">
    <property type="component" value="Unassembled WGS sequence"/>
</dbReference>